<dbReference type="Gene3D" id="3.40.50.10140">
    <property type="entry name" value="Toll/interleukin-1 receptor homology (TIR) domain"/>
    <property type="match status" value="1"/>
</dbReference>
<dbReference type="InterPro" id="IPR000157">
    <property type="entry name" value="TIR_dom"/>
</dbReference>
<dbReference type="PANTHER" id="PTHR32009:SF139">
    <property type="entry name" value="TOLL-INTERLEUKIN-RESISTANCE (TIR) DOMAIN FAMILY PROTEIN"/>
    <property type="match status" value="1"/>
</dbReference>
<dbReference type="GO" id="GO:0007165">
    <property type="term" value="P:signal transduction"/>
    <property type="evidence" value="ECO:0000318"/>
    <property type="project" value="GO_Central"/>
</dbReference>
<dbReference type="PANTHER" id="PTHR32009">
    <property type="entry name" value="TMV RESISTANCE PROTEIN N-LIKE"/>
    <property type="match status" value="1"/>
</dbReference>
<dbReference type="EMBL" id="LK040157">
    <property type="protein sequence ID" value="CDY69718.1"/>
    <property type="molecule type" value="Genomic_DNA"/>
</dbReference>
<proteinExistence type="predicted"/>
<sequence length="149" mass="17143">MASDTNSLRYKVYFSFHKGEDTIRYSFVSHLSASLRRKGLIPSASLFVDNCSNGTRTEKHNFKAFVVVLSEKYVLSSECLDELAEIVDRQRDNQNVVVPVFYSITQSEVMHKSRLDILRDTFPLESNSAERVTRWIGALKKTVESYKPR</sequence>
<feature type="domain" description="TIR" evidence="2">
    <location>
        <begin position="8"/>
        <end position="143"/>
    </location>
</feature>
<dbReference type="InterPro" id="IPR035897">
    <property type="entry name" value="Toll_tir_struct_dom_sf"/>
</dbReference>
<dbReference type="Pfam" id="PF01582">
    <property type="entry name" value="TIR"/>
    <property type="match status" value="1"/>
</dbReference>
<dbReference type="AlphaFoldDB" id="A0A078JQ55"/>
<dbReference type="Gramene" id="CDY69718">
    <property type="protein sequence ID" value="CDY69718"/>
    <property type="gene ID" value="GSBRNA2T00091828001"/>
</dbReference>
<accession>A0A078JQ55</accession>
<keyword evidence="1" id="KW-0520">NAD</keyword>
<evidence type="ECO:0000313" key="3">
    <source>
        <dbReference type="EMBL" id="CDY69718.1"/>
    </source>
</evidence>
<evidence type="ECO:0000259" key="2">
    <source>
        <dbReference type="PROSITE" id="PS50104"/>
    </source>
</evidence>
<dbReference type="OMA" id="VISWKYV"/>
<evidence type="ECO:0000256" key="1">
    <source>
        <dbReference type="ARBA" id="ARBA00023027"/>
    </source>
</evidence>
<dbReference type="PaxDb" id="3708-A0A078JQ55"/>
<keyword evidence="4" id="KW-1185">Reference proteome</keyword>
<dbReference type="Proteomes" id="UP000028999">
    <property type="component" value="Unassembled WGS sequence"/>
</dbReference>
<protein>
    <submittedName>
        <fullName evidence="3">BnaCnng64950D protein</fullName>
    </submittedName>
</protein>
<dbReference type="GO" id="GO:0005634">
    <property type="term" value="C:nucleus"/>
    <property type="evidence" value="ECO:0000318"/>
    <property type="project" value="GO_Central"/>
</dbReference>
<dbReference type="PROSITE" id="PS50104">
    <property type="entry name" value="TIR"/>
    <property type="match status" value="1"/>
</dbReference>
<evidence type="ECO:0000313" key="4">
    <source>
        <dbReference type="Proteomes" id="UP000028999"/>
    </source>
</evidence>
<dbReference type="SUPFAM" id="SSF52200">
    <property type="entry name" value="Toll/Interleukin receptor TIR domain"/>
    <property type="match status" value="1"/>
</dbReference>
<organism evidence="3 4">
    <name type="scientific">Brassica napus</name>
    <name type="common">Rape</name>
    <dbReference type="NCBI Taxonomy" id="3708"/>
    <lineage>
        <taxon>Eukaryota</taxon>
        <taxon>Viridiplantae</taxon>
        <taxon>Streptophyta</taxon>
        <taxon>Embryophyta</taxon>
        <taxon>Tracheophyta</taxon>
        <taxon>Spermatophyta</taxon>
        <taxon>Magnoliopsida</taxon>
        <taxon>eudicotyledons</taxon>
        <taxon>Gunneridae</taxon>
        <taxon>Pentapetalae</taxon>
        <taxon>rosids</taxon>
        <taxon>malvids</taxon>
        <taxon>Brassicales</taxon>
        <taxon>Brassicaceae</taxon>
        <taxon>Brassiceae</taxon>
        <taxon>Brassica</taxon>
    </lineage>
</organism>
<dbReference type="SMART" id="SM00255">
    <property type="entry name" value="TIR"/>
    <property type="match status" value="1"/>
</dbReference>
<gene>
    <name evidence="3" type="primary">BnaCnng64950D</name>
    <name evidence="3" type="ORF">GSBRNA2T00091828001</name>
</gene>
<reference evidence="3 4" key="1">
    <citation type="journal article" date="2014" name="Science">
        <title>Plant genetics. Early allopolyploid evolution in the post-Neolithic Brassica napus oilseed genome.</title>
        <authorList>
            <person name="Chalhoub B."/>
            <person name="Denoeud F."/>
            <person name="Liu S."/>
            <person name="Parkin I.A."/>
            <person name="Tang H."/>
            <person name="Wang X."/>
            <person name="Chiquet J."/>
            <person name="Belcram H."/>
            <person name="Tong C."/>
            <person name="Samans B."/>
            <person name="Correa M."/>
            <person name="Da Silva C."/>
            <person name="Just J."/>
            <person name="Falentin C."/>
            <person name="Koh C.S."/>
            <person name="Le Clainche I."/>
            <person name="Bernard M."/>
            <person name="Bento P."/>
            <person name="Noel B."/>
            <person name="Labadie K."/>
            <person name="Alberti A."/>
            <person name="Charles M."/>
            <person name="Arnaud D."/>
            <person name="Guo H."/>
            <person name="Daviaud C."/>
            <person name="Alamery S."/>
            <person name="Jabbari K."/>
            <person name="Zhao M."/>
            <person name="Edger P.P."/>
            <person name="Chelaifa H."/>
            <person name="Tack D."/>
            <person name="Lassalle G."/>
            <person name="Mestiri I."/>
            <person name="Schnel N."/>
            <person name="Le Paslier M.C."/>
            <person name="Fan G."/>
            <person name="Renault V."/>
            <person name="Bayer P.E."/>
            <person name="Golicz A.A."/>
            <person name="Manoli S."/>
            <person name="Lee T.H."/>
            <person name="Thi V.H."/>
            <person name="Chalabi S."/>
            <person name="Hu Q."/>
            <person name="Fan C."/>
            <person name="Tollenaere R."/>
            <person name="Lu Y."/>
            <person name="Battail C."/>
            <person name="Shen J."/>
            <person name="Sidebottom C.H."/>
            <person name="Wang X."/>
            <person name="Canaguier A."/>
            <person name="Chauveau A."/>
            <person name="Berard A."/>
            <person name="Deniot G."/>
            <person name="Guan M."/>
            <person name="Liu Z."/>
            <person name="Sun F."/>
            <person name="Lim Y.P."/>
            <person name="Lyons E."/>
            <person name="Town C.D."/>
            <person name="Bancroft I."/>
            <person name="Wang X."/>
            <person name="Meng J."/>
            <person name="Ma J."/>
            <person name="Pires J.C."/>
            <person name="King G.J."/>
            <person name="Brunel D."/>
            <person name="Delourme R."/>
            <person name="Renard M."/>
            <person name="Aury J.M."/>
            <person name="Adams K.L."/>
            <person name="Batley J."/>
            <person name="Snowdon R.J."/>
            <person name="Tost J."/>
            <person name="Edwards D."/>
            <person name="Zhou Y."/>
            <person name="Hua W."/>
            <person name="Sharpe A.G."/>
            <person name="Paterson A.H."/>
            <person name="Guan C."/>
            <person name="Wincker P."/>
        </authorList>
    </citation>
    <scope>NUCLEOTIDE SEQUENCE [LARGE SCALE GENOMIC DNA]</scope>
    <source>
        <strain evidence="4">cv. Darmor-bzh</strain>
    </source>
</reference>
<name>A0A078JQ55_BRANA</name>